<evidence type="ECO:0000256" key="1">
    <source>
        <dbReference type="ARBA" id="ARBA00001947"/>
    </source>
</evidence>
<evidence type="ECO:0000256" key="3">
    <source>
        <dbReference type="ARBA" id="ARBA00022723"/>
    </source>
</evidence>
<comment type="caution">
    <text evidence="7">The sequence shown here is derived from an EMBL/GenBank/DDBJ whole genome shotgun (WGS) entry which is preliminary data.</text>
</comment>
<evidence type="ECO:0000313" key="7">
    <source>
        <dbReference type="EMBL" id="GBC98902.1"/>
    </source>
</evidence>
<dbReference type="GO" id="GO:0008270">
    <property type="term" value="F:zinc ion binding"/>
    <property type="evidence" value="ECO:0007669"/>
    <property type="project" value="InterPro"/>
</dbReference>
<keyword evidence="2" id="KW-0645">Protease</keyword>
<name>A0A2H5XCJ4_9BACT</name>
<evidence type="ECO:0000256" key="5">
    <source>
        <dbReference type="ARBA" id="ARBA00022833"/>
    </source>
</evidence>
<dbReference type="Proteomes" id="UP000236173">
    <property type="component" value="Unassembled WGS sequence"/>
</dbReference>
<keyword evidence="6" id="KW-0482">Metalloprotease</keyword>
<accession>A0A2H5XCJ4</accession>
<gene>
    <name evidence="7" type="ORF">HRbin17_01419</name>
</gene>
<keyword evidence="3" id="KW-0479">Metal-binding</keyword>
<dbReference type="GO" id="GO:0006508">
    <property type="term" value="P:proteolysis"/>
    <property type="evidence" value="ECO:0007669"/>
    <property type="project" value="UniProtKB-KW"/>
</dbReference>
<evidence type="ECO:0000256" key="6">
    <source>
        <dbReference type="ARBA" id="ARBA00023049"/>
    </source>
</evidence>
<evidence type="ECO:0008006" key="9">
    <source>
        <dbReference type="Google" id="ProtNLM"/>
    </source>
</evidence>
<dbReference type="PANTHER" id="PTHR15910:SF1">
    <property type="entry name" value="ARCHAEMETZINCIN-2"/>
    <property type="match status" value="1"/>
</dbReference>
<dbReference type="GO" id="GO:0008237">
    <property type="term" value="F:metallopeptidase activity"/>
    <property type="evidence" value="ECO:0007669"/>
    <property type="project" value="UniProtKB-KW"/>
</dbReference>
<evidence type="ECO:0000313" key="8">
    <source>
        <dbReference type="Proteomes" id="UP000236173"/>
    </source>
</evidence>
<dbReference type="PIRSF" id="PIRSF005785">
    <property type="entry name" value="Zn-prot_arch"/>
    <property type="match status" value="1"/>
</dbReference>
<dbReference type="Pfam" id="PF07998">
    <property type="entry name" value="Peptidase_M54"/>
    <property type="match status" value="1"/>
</dbReference>
<proteinExistence type="predicted"/>
<keyword evidence="4" id="KW-0378">Hydrolase</keyword>
<protein>
    <recommendedName>
        <fullName evidence="9">Peptidase zinc-dependent</fullName>
    </recommendedName>
</protein>
<dbReference type="SUPFAM" id="SSF55486">
    <property type="entry name" value="Metalloproteases ('zincins'), catalytic domain"/>
    <property type="match status" value="1"/>
</dbReference>
<dbReference type="Gene3D" id="3.40.390.10">
    <property type="entry name" value="Collagenase (Catalytic Domain)"/>
    <property type="match status" value="1"/>
</dbReference>
<dbReference type="InterPro" id="IPR024079">
    <property type="entry name" value="MetalloPept_cat_dom_sf"/>
</dbReference>
<dbReference type="InterPro" id="IPR012962">
    <property type="entry name" value="Pept_M54_archaemetzincn"/>
</dbReference>
<keyword evidence="5" id="KW-0862">Zinc</keyword>
<sequence length="181" mass="20063">MRVWLQPLGDADWHLLTAVAAQVPQFLPFVRCQVAARSAPLPAVPRNGQGQWRADMLLTHLFVPPGYDRVVGVTAVDLFAPPLRFIFGVAEVNGQRALVSLARLMDTDERITQRRTLKEILHELGHTLGLLHCPNPRCVAAFSTTLADTDRKGPSFCPACWERLAAAWRRIGEPQGDPKTP</sequence>
<organism evidence="7 8">
    <name type="scientific">Candidatus Fervidibacter japonicus</name>
    <dbReference type="NCBI Taxonomy" id="2035412"/>
    <lineage>
        <taxon>Bacteria</taxon>
        <taxon>Candidatus Fervidibacterota</taxon>
        <taxon>Candidatus Fervidibacter</taxon>
    </lineage>
</organism>
<dbReference type="CDD" id="cd11375">
    <property type="entry name" value="Peptidase_M54"/>
    <property type="match status" value="1"/>
</dbReference>
<evidence type="ECO:0000256" key="4">
    <source>
        <dbReference type="ARBA" id="ARBA00022801"/>
    </source>
</evidence>
<reference evidence="8" key="1">
    <citation type="submission" date="2017-09" db="EMBL/GenBank/DDBJ databases">
        <title>Metaegenomics of thermophilic ammonia-oxidizing enrichment culture.</title>
        <authorList>
            <person name="Kato S."/>
            <person name="Suzuki K."/>
        </authorList>
    </citation>
    <scope>NUCLEOTIDE SEQUENCE [LARGE SCALE GENOMIC DNA]</scope>
</reference>
<dbReference type="InterPro" id="IPR012091">
    <property type="entry name" value="Pept_M54_archaemetzncn_arc/bac"/>
</dbReference>
<dbReference type="EMBL" id="BEHT01000017">
    <property type="protein sequence ID" value="GBC98902.1"/>
    <property type="molecule type" value="Genomic_DNA"/>
</dbReference>
<dbReference type="PANTHER" id="PTHR15910">
    <property type="entry name" value="ARCHAEMETZINCIN"/>
    <property type="match status" value="1"/>
</dbReference>
<evidence type="ECO:0000256" key="2">
    <source>
        <dbReference type="ARBA" id="ARBA00022670"/>
    </source>
</evidence>
<comment type="cofactor">
    <cofactor evidence="1">
        <name>Zn(2+)</name>
        <dbReference type="ChEBI" id="CHEBI:29105"/>
    </cofactor>
</comment>
<dbReference type="AlphaFoldDB" id="A0A2H5XCJ4"/>